<evidence type="ECO:0000256" key="9">
    <source>
        <dbReference type="ARBA" id="ARBA00049187"/>
    </source>
</evidence>
<dbReference type="PANTHER" id="PTHR22912">
    <property type="entry name" value="DISULFIDE OXIDOREDUCTASE"/>
    <property type="match status" value="1"/>
</dbReference>
<dbReference type="SUPFAM" id="SSF55424">
    <property type="entry name" value="FAD/NAD-linked reductases, dimerisation (C-terminal) domain"/>
    <property type="match status" value="1"/>
</dbReference>
<dbReference type="InterPro" id="IPR050151">
    <property type="entry name" value="Class-I_Pyr_Nuc-Dis_Oxidored"/>
</dbReference>
<keyword evidence="5 10" id="KW-0560">Oxidoreductase</keyword>
<keyword evidence="6 10" id="KW-0520">NAD</keyword>
<keyword evidence="8 10" id="KW-0676">Redox-active center</keyword>
<evidence type="ECO:0000259" key="12">
    <source>
        <dbReference type="Pfam" id="PF07992"/>
    </source>
</evidence>
<evidence type="ECO:0000256" key="3">
    <source>
        <dbReference type="ARBA" id="ARBA00022630"/>
    </source>
</evidence>
<comment type="cofactor">
    <cofactor evidence="10">
        <name>FAD</name>
        <dbReference type="ChEBI" id="CHEBI:57692"/>
    </cofactor>
    <text evidence="10">Binds 1 FAD per subunit.</text>
</comment>
<dbReference type="InterPro" id="IPR012999">
    <property type="entry name" value="Pyr_OxRdtase_I_AS"/>
</dbReference>
<name>A0ABV5ZID5_9BACT</name>
<dbReference type="InterPro" id="IPR023753">
    <property type="entry name" value="FAD/NAD-binding_dom"/>
</dbReference>
<sequence length="439" mass="46609">MNTDILIIGSGPGGYETAAYAARLGREVTVVEERLAGGTCLNCGCIPTKSLVHDARLAVAATDKAARFAAAMARKNGVVETLRQGVEGLLQQPGIRLVRGHARFVADRTVCVGPEHIEARHVIIATGSEARMPPVPGLGAGERSPRVVTSEQLLSRQELPASLCIIGAGVIGLEMASVFAAFGCEVTVVEYLKECLPTMDGELARRLRKALDKQGIRFCMGAAVQRVEGDNVVWLDAKKQTEVRLRADAILVATGRRPRTEGLGLECTAIGVTPVGITTDDNLQTTVPGIYAVGDVNGRQMLAHAATFQGMRAVNHIMGRQDAIRLDVMPAAVFTQPEAAAVGLTEEACKEAGLDYACHKAIYRANGRAQATEQTDGLAKIICDADDRIIGCHVLGADAAALVQEVAALMSLGITRQRLADIVHIHPTLNEILLDAARH</sequence>
<gene>
    <name evidence="13" type="primary">lpdA</name>
    <name evidence="13" type="ORF">ACFFK8_04690</name>
</gene>
<evidence type="ECO:0000256" key="5">
    <source>
        <dbReference type="ARBA" id="ARBA00023002"/>
    </source>
</evidence>
<protein>
    <recommendedName>
        <fullName evidence="2 10">Dihydrolipoyl dehydrogenase</fullName>
        <ecNumber evidence="2 10">1.8.1.4</ecNumber>
    </recommendedName>
</protein>
<dbReference type="EC" id="1.8.1.4" evidence="2 10"/>
<comment type="catalytic activity">
    <reaction evidence="9 10">
        <text>N(6)-[(R)-dihydrolipoyl]-L-lysyl-[protein] + NAD(+) = N(6)-[(R)-lipoyl]-L-lysyl-[protein] + NADH + H(+)</text>
        <dbReference type="Rhea" id="RHEA:15045"/>
        <dbReference type="Rhea" id="RHEA-COMP:10474"/>
        <dbReference type="Rhea" id="RHEA-COMP:10475"/>
        <dbReference type="ChEBI" id="CHEBI:15378"/>
        <dbReference type="ChEBI" id="CHEBI:57540"/>
        <dbReference type="ChEBI" id="CHEBI:57945"/>
        <dbReference type="ChEBI" id="CHEBI:83099"/>
        <dbReference type="ChEBI" id="CHEBI:83100"/>
        <dbReference type="EC" id="1.8.1.4"/>
    </reaction>
</comment>
<reference evidence="13 14" key="1">
    <citation type="submission" date="2024-09" db="EMBL/GenBank/DDBJ databases">
        <authorList>
            <person name="Sun Q."/>
            <person name="Mori K."/>
        </authorList>
    </citation>
    <scope>NUCLEOTIDE SEQUENCE [LARGE SCALE GENOMIC DNA]</scope>
    <source>
        <strain evidence="13 14">ATCC 51272</strain>
    </source>
</reference>
<accession>A0ABV5ZID5</accession>
<keyword evidence="4 10" id="KW-0274">FAD</keyword>
<dbReference type="Gene3D" id="3.30.390.30">
    <property type="match status" value="1"/>
</dbReference>
<dbReference type="PRINTS" id="PR00368">
    <property type="entry name" value="FADPNR"/>
</dbReference>
<keyword evidence="7" id="KW-1015">Disulfide bond</keyword>
<dbReference type="EMBL" id="JBHLZF010000001">
    <property type="protein sequence ID" value="MFB9897122.1"/>
    <property type="molecule type" value="Genomic_DNA"/>
</dbReference>
<dbReference type="SUPFAM" id="SSF51905">
    <property type="entry name" value="FAD/NAD(P)-binding domain"/>
    <property type="match status" value="1"/>
</dbReference>
<dbReference type="Pfam" id="PF02852">
    <property type="entry name" value="Pyr_redox_dim"/>
    <property type="match status" value="1"/>
</dbReference>
<evidence type="ECO:0000259" key="11">
    <source>
        <dbReference type="Pfam" id="PF02852"/>
    </source>
</evidence>
<evidence type="ECO:0000313" key="13">
    <source>
        <dbReference type="EMBL" id="MFB9897122.1"/>
    </source>
</evidence>
<evidence type="ECO:0000256" key="6">
    <source>
        <dbReference type="ARBA" id="ARBA00023027"/>
    </source>
</evidence>
<feature type="domain" description="Pyridine nucleotide-disulphide oxidoreductase dimerisation" evidence="11">
    <location>
        <begin position="329"/>
        <end position="436"/>
    </location>
</feature>
<proteinExistence type="inferred from homology"/>
<comment type="caution">
    <text evidence="13">The sequence shown here is derived from an EMBL/GenBank/DDBJ whole genome shotgun (WGS) entry which is preliminary data.</text>
</comment>
<evidence type="ECO:0000256" key="2">
    <source>
        <dbReference type="ARBA" id="ARBA00012608"/>
    </source>
</evidence>
<dbReference type="PANTHER" id="PTHR22912:SF151">
    <property type="entry name" value="DIHYDROLIPOYL DEHYDROGENASE, MITOCHONDRIAL"/>
    <property type="match status" value="1"/>
</dbReference>
<dbReference type="GO" id="GO:0004148">
    <property type="term" value="F:dihydrolipoyl dehydrogenase (NADH) activity"/>
    <property type="evidence" value="ECO:0007669"/>
    <property type="project" value="UniProtKB-EC"/>
</dbReference>
<dbReference type="Pfam" id="PF07992">
    <property type="entry name" value="Pyr_redox_2"/>
    <property type="match status" value="1"/>
</dbReference>
<dbReference type="InterPro" id="IPR001100">
    <property type="entry name" value="Pyr_nuc-diS_OxRdtase"/>
</dbReference>
<organism evidence="13 14">
    <name type="scientific">Hallella seregens ATCC 51272</name>
    <dbReference type="NCBI Taxonomy" id="1336250"/>
    <lineage>
        <taxon>Bacteria</taxon>
        <taxon>Pseudomonadati</taxon>
        <taxon>Bacteroidota</taxon>
        <taxon>Bacteroidia</taxon>
        <taxon>Bacteroidales</taxon>
        <taxon>Prevotellaceae</taxon>
        <taxon>Hallella</taxon>
    </lineage>
</organism>
<comment type="miscellaneous">
    <text evidence="10">The active site is a redox-active disulfide bond.</text>
</comment>
<evidence type="ECO:0000256" key="4">
    <source>
        <dbReference type="ARBA" id="ARBA00022827"/>
    </source>
</evidence>
<comment type="similarity">
    <text evidence="1 10">Belongs to the class-I pyridine nucleotide-disulfide oxidoreductase family.</text>
</comment>
<keyword evidence="14" id="KW-1185">Reference proteome</keyword>
<dbReference type="PROSITE" id="PS00076">
    <property type="entry name" value="PYRIDINE_REDOX_1"/>
    <property type="match status" value="1"/>
</dbReference>
<dbReference type="Proteomes" id="UP001589688">
    <property type="component" value="Unassembled WGS sequence"/>
</dbReference>
<dbReference type="InterPro" id="IPR004099">
    <property type="entry name" value="Pyr_nucl-diS_OxRdtase_dimer"/>
</dbReference>
<feature type="domain" description="FAD/NAD(P)-binding" evidence="12">
    <location>
        <begin position="4"/>
        <end position="310"/>
    </location>
</feature>
<dbReference type="RefSeq" id="WP_027951702.1">
    <property type="nucleotide sequence ID" value="NZ_JADU01000006.1"/>
</dbReference>
<dbReference type="InterPro" id="IPR036188">
    <property type="entry name" value="FAD/NAD-bd_sf"/>
</dbReference>
<evidence type="ECO:0000256" key="10">
    <source>
        <dbReference type="RuleBase" id="RU003692"/>
    </source>
</evidence>
<evidence type="ECO:0000313" key="14">
    <source>
        <dbReference type="Proteomes" id="UP001589688"/>
    </source>
</evidence>
<dbReference type="InterPro" id="IPR006258">
    <property type="entry name" value="Lipoamide_DH"/>
</dbReference>
<dbReference type="NCBIfam" id="TIGR01350">
    <property type="entry name" value="lipoamide_DH"/>
    <property type="match status" value="1"/>
</dbReference>
<evidence type="ECO:0000256" key="1">
    <source>
        <dbReference type="ARBA" id="ARBA00007532"/>
    </source>
</evidence>
<dbReference type="InterPro" id="IPR016156">
    <property type="entry name" value="FAD/NAD-linked_Rdtase_dimer_sf"/>
</dbReference>
<evidence type="ECO:0000256" key="7">
    <source>
        <dbReference type="ARBA" id="ARBA00023157"/>
    </source>
</evidence>
<dbReference type="PRINTS" id="PR00411">
    <property type="entry name" value="PNDRDTASEI"/>
</dbReference>
<dbReference type="PIRSF" id="PIRSF000350">
    <property type="entry name" value="Mercury_reductase_MerA"/>
    <property type="match status" value="1"/>
</dbReference>
<evidence type="ECO:0000256" key="8">
    <source>
        <dbReference type="ARBA" id="ARBA00023284"/>
    </source>
</evidence>
<dbReference type="Gene3D" id="3.50.50.60">
    <property type="entry name" value="FAD/NAD(P)-binding domain"/>
    <property type="match status" value="2"/>
</dbReference>
<keyword evidence="3 10" id="KW-0285">Flavoprotein</keyword>